<gene>
    <name evidence="2" type="ordered locus">Caka_1805</name>
</gene>
<dbReference type="Proteomes" id="UP000000925">
    <property type="component" value="Chromosome"/>
</dbReference>
<accession>D5EK75</accession>
<dbReference type="HOGENOM" id="CLU_887708_0_0_0"/>
<dbReference type="InterPro" id="IPR029058">
    <property type="entry name" value="AB_hydrolase_fold"/>
</dbReference>
<dbReference type="Gene3D" id="3.40.50.1820">
    <property type="entry name" value="alpha/beta hydrolase"/>
    <property type="match status" value="1"/>
</dbReference>
<evidence type="ECO:0000313" key="2">
    <source>
        <dbReference type="EMBL" id="ADE54824.1"/>
    </source>
</evidence>
<dbReference type="eggNOG" id="COG0400">
    <property type="taxonomic scope" value="Bacteria"/>
</dbReference>
<dbReference type="RefSeq" id="WP_013043546.1">
    <property type="nucleotide sequence ID" value="NC_014008.1"/>
</dbReference>
<dbReference type="STRING" id="583355.Caka_1805"/>
<sequence length="313" mass="35159">MRSLLLFTFCCLCCSCLAEITPITVQNQQGVSLNVVITEITEQSISFRRASDRKLFTVPIDSLDANSQQHAREHWDAYSNTPTESVDTDLEPGSTLTLEFPDLPPMANGLVSKCEIRLPNNYSASSEFPLLVWFSGGKGSHQTNSANGIVDFERFIVAAIPYPNGDLPRLAVNDRSIDRFWDYQKPILEAVIEKIPNIDTEVRIAAGYSSGAHLVGSALDGKWKGFCNYFTAFILHEGGTSMNMEYKGLRSRHKVLVGYGTESPYRKWQDYFMQKMKDAHPRTTFIGIENATHGLNNDCRSAIRDWIETELLD</sequence>
<dbReference type="AlphaFoldDB" id="D5EK75"/>
<dbReference type="SUPFAM" id="SSF53474">
    <property type="entry name" value="alpha/beta-Hydrolases"/>
    <property type="match status" value="1"/>
</dbReference>
<organism evidence="2 3">
    <name type="scientific">Coraliomargarita akajimensis (strain DSM 45221 / IAM 15411 / JCM 23193 / KCTC 12865 / 04OKA010-24)</name>
    <dbReference type="NCBI Taxonomy" id="583355"/>
    <lineage>
        <taxon>Bacteria</taxon>
        <taxon>Pseudomonadati</taxon>
        <taxon>Verrucomicrobiota</taxon>
        <taxon>Opitutia</taxon>
        <taxon>Puniceicoccales</taxon>
        <taxon>Coraliomargaritaceae</taxon>
        <taxon>Coraliomargarita</taxon>
    </lineage>
</organism>
<keyword evidence="3" id="KW-1185">Reference proteome</keyword>
<evidence type="ECO:0008006" key="4">
    <source>
        <dbReference type="Google" id="ProtNLM"/>
    </source>
</evidence>
<dbReference type="KEGG" id="caa:Caka_1805"/>
<keyword evidence="1" id="KW-0732">Signal</keyword>
<evidence type="ECO:0000313" key="3">
    <source>
        <dbReference type="Proteomes" id="UP000000925"/>
    </source>
</evidence>
<feature type="signal peptide" evidence="1">
    <location>
        <begin position="1"/>
        <end position="18"/>
    </location>
</feature>
<evidence type="ECO:0000256" key="1">
    <source>
        <dbReference type="SAM" id="SignalP"/>
    </source>
</evidence>
<reference evidence="2 3" key="1">
    <citation type="journal article" date="2010" name="Stand. Genomic Sci.">
        <title>Complete genome sequence of Coraliomargarita akajimensis type strain (04OKA010-24).</title>
        <authorList>
            <person name="Mavromatis K."/>
            <person name="Abt B."/>
            <person name="Brambilla E."/>
            <person name="Lapidus A."/>
            <person name="Copeland A."/>
            <person name="Deshpande S."/>
            <person name="Nolan M."/>
            <person name="Lucas S."/>
            <person name="Tice H."/>
            <person name="Cheng J.F."/>
            <person name="Han C."/>
            <person name="Detter J.C."/>
            <person name="Woyke T."/>
            <person name="Goodwin L."/>
            <person name="Pitluck S."/>
            <person name="Held B."/>
            <person name="Brettin T."/>
            <person name="Tapia R."/>
            <person name="Ivanova N."/>
            <person name="Mikhailova N."/>
            <person name="Pati A."/>
            <person name="Liolios K."/>
            <person name="Chen A."/>
            <person name="Palaniappan K."/>
            <person name="Land M."/>
            <person name="Hauser L."/>
            <person name="Chang Y.J."/>
            <person name="Jeffries C.D."/>
            <person name="Rohde M."/>
            <person name="Goker M."/>
            <person name="Bristow J."/>
            <person name="Eisen J.A."/>
            <person name="Markowitz V."/>
            <person name="Hugenholtz P."/>
            <person name="Klenk H.P."/>
            <person name="Kyrpides N.C."/>
        </authorList>
    </citation>
    <scope>NUCLEOTIDE SEQUENCE [LARGE SCALE GENOMIC DNA]</scope>
    <source>
        <strain evidence="3">DSM 45221 / IAM 15411 / JCM 23193 / KCTC 12865</strain>
    </source>
</reference>
<dbReference type="EMBL" id="CP001998">
    <property type="protein sequence ID" value="ADE54824.1"/>
    <property type="molecule type" value="Genomic_DNA"/>
</dbReference>
<name>D5EK75_CORAD</name>
<protein>
    <recommendedName>
        <fullName evidence="4">Esterase</fullName>
    </recommendedName>
</protein>
<feature type="chain" id="PRO_5003071533" description="Esterase" evidence="1">
    <location>
        <begin position="19"/>
        <end position="313"/>
    </location>
</feature>
<proteinExistence type="predicted"/>